<dbReference type="SMART" id="SM00612">
    <property type="entry name" value="Kelch"/>
    <property type="match status" value="5"/>
</dbReference>
<proteinExistence type="evidence at transcript level"/>
<organism evidence="2">
    <name type="scientific">Phallusia mammillata</name>
    <dbReference type="NCBI Taxonomy" id="59560"/>
    <lineage>
        <taxon>Eukaryota</taxon>
        <taxon>Metazoa</taxon>
        <taxon>Chordata</taxon>
        <taxon>Tunicata</taxon>
        <taxon>Ascidiacea</taxon>
        <taxon>Phlebobranchia</taxon>
        <taxon>Ascidiidae</taxon>
        <taxon>Phallusia</taxon>
    </lineage>
</organism>
<evidence type="ECO:0000256" key="1">
    <source>
        <dbReference type="ARBA" id="ARBA00022441"/>
    </source>
</evidence>
<gene>
    <name evidence="2" type="primary">Klhl12-027</name>
</gene>
<protein>
    <submittedName>
        <fullName evidence="2">Kelch-like protein 12</fullName>
    </submittedName>
</protein>
<keyword evidence="1" id="KW-0880">Kelch repeat</keyword>
<dbReference type="SUPFAM" id="SSF117281">
    <property type="entry name" value="Kelch motif"/>
    <property type="match status" value="2"/>
</dbReference>
<sequence>MDLIAQVDFTSMSSGFLAKVSKENLVRNNGECLRLLVDAVVKVNEPTSTGGKFMLVGGRNSPTDCVIYDVNTRKLTHLPKPNTKRIGSTSVKVRTKVYVSGGVDLEAGQSCEMLDLDQQIRWNMLPNLLESHKNGGSCFVAGHIIVTGGWNCNHGILPSCEKFGFHNNTWVGISNMLHARADHGTAVCNDLLYCIGGYDENEVLSSCERYNMRSGNWNEIAPLSQARQDLTCVVSNGNIYAIGGLGVNNECLSTVERFIPRFGKWQNMASLTVARCHASACVIENKIFVIGGFDGEKDIKSIEVYYPVLNVWTIDFELKKPVREATVVAM</sequence>
<dbReference type="PANTHER" id="PTHR45632:SF26">
    <property type="entry name" value="BTB DOMAIN-CONTAINING PROTEIN"/>
    <property type="match status" value="1"/>
</dbReference>
<name>A0A6F9DGP9_9ASCI</name>
<dbReference type="AlphaFoldDB" id="A0A6F9DGP9"/>
<reference evidence="2" key="1">
    <citation type="submission" date="2020-04" db="EMBL/GenBank/DDBJ databases">
        <authorList>
            <person name="Neveu A P."/>
        </authorList>
    </citation>
    <scope>NUCLEOTIDE SEQUENCE</scope>
    <source>
        <tissue evidence="2">Whole embryo</tissue>
    </source>
</reference>
<dbReference type="Gene3D" id="2.120.10.80">
    <property type="entry name" value="Kelch-type beta propeller"/>
    <property type="match status" value="2"/>
</dbReference>
<evidence type="ECO:0000313" key="2">
    <source>
        <dbReference type="EMBL" id="CAB3259577.1"/>
    </source>
</evidence>
<dbReference type="Pfam" id="PF24681">
    <property type="entry name" value="Kelch_KLHDC2_KLHL20_DRC7"/>
    <property type="match status" value="1"/>
</dbReference>
<dbReference type="EMBL" id="LR786271">
    <property type="protein sequence ID" value="CAB3259577.1"/>
    <property type="molecule type" value="mRNA"/>
</dbReference>
<dbReference type="InterPro" id="IPR015915">
    <property type="entry name" value="Kelch-typ_b-propeller"/>
</dbReference>
<accession>A0A6F9DGP9</accession>
<dbReference type="PANTHER" id="PTHR45632">
    <property type="entry name" value="LD33804P"/>
    <property type="match status" value="1"/>
</dbReference>
<dbReference type="InterPro" id="IPR006652">
    <property type="entry name" value="Kelch_1"/>
</dbReference>